<keyword evidence="3" id="KW-1185">Reference proteome</keyword>
<reference evidence="2 3" key="1">
    <citation type="submission" date="2016-07" db="EMBL/GenBank/DDBJ databases">
        <title>Complete genome sequence of the Lentzea guizhouensis DHS C013.</title>
        <authorList>
            <person name="Cao C."/>
        </authorList>
    </citation>
    <scope>NUCLEOTIDE SEQUENCE [LARGE SCALE GENOMIC DNA]</scope>
    <source>
        <strain evidence="2 3">DHS C013</strain>
    </source>
</reference>
<evidence type="ECO:0000313" key="3">
    <source>
        <dbReference type="Proteomes" id="UP000093053"/>
    </source>
</evidence>
<keyword evidence="1" id="KW-0812">Transmembrane</keyword>
<dbReference type="Proteomes" id="UP000093053">
    <property type="component" value="Chromosome"/>
</dbReference>
<sequence length="76" mass="7681">MSVLPAPLAILPRTSCGATPLVQIGTFTIAAAFVVVLVLLGQPLTGAAGVAAWLITTAVRPTTSKQAARARDGALR</sequence>
<proteinExistence type="predicted"/>
<keyword evidence="1" id="KW-0472">Membrane</keyword>
<dbReference type="EMBL" id="CP016793">
    <property type="protein sequence ID" value="ANZ36026.1"/>
    <property type="molecule type" value="Genomic_DNA"/>
</dbReference>
<evidence type="ECO:0000313" key="2">
    <source>
        <dbReference type="EMBL" id="ANZ36026.1"/>
    </source>
</evidence>
<feature type="transmembrane region" description="Helical" evidence="1">
    <location>
        <begin position="27"/>
        <end position="55"/>
    </location>
</feature>
<accession>A0A1B2HEA6</accession>
<organism evidence="2 3">
    <name type="scientific">Lentzea guizhouensis</name>
    <dbReference type="NCBI Taxonomy" id="1586287"/>
    <lineage>
        <taxon>Bacteria</taxon>
        <taxon>Bacillati</taxon>
        <taxon>Actinomycetota</taxon>
        <taxon>Actinomycetes</taxon>
        <taxon>Pseudonocardiales</taxon>
        <taxon>Pseudonocardiaceae</taxon>
        <taxon>Lentzea</taxon>
    </lineage>
</organism>
<name>A0A1B2HEA6_9PSEU</name>
<keyword evidence="1" id="KW-1133">Transmembrane helix</keyword>
<dbReference type="AlphaFoldDB" id="A0A1B2HEA6"/>
<dbReference type="RefSeq" id="WP_065914433.1">
    <property type="nucleotide sequence ID" value="NZ_CP016793.1"/>
</dbReference>
<protein>
    <submittedName>
        <fullName evidence="2">Uncharacterized protein</fullName>
    </submittedName>
</protein>
<gene>
    <name evidence="2" type="ORF">BBK82_08035</name>
</gene>
<evidence type="ECO:0000256" key="1">
    <source>
        <dbReference type="SAM" id="Phobius"/>
    </source>
</evidence>
<dbReference type="KEGG" id="led:BBK82_08035"/>